<dbReference type="Gene3D" id="4.10.60.10">
    <property type="entry name" value="Zinc finger, CCHC-type"/>
    <property type="match status" value="1"/>
</dbReference>
<dbReference type="InterPro" id="IPR002052">
    <property type="entry name" value="DNA_methylase_N6_adenine_CS"/>
</dbReference>
<comment type="caution">
    <text evidence="7">The sequence shown here is derived from an EMBL/GenBank/DDBJ whole genome shotgun (WGS) entry which is preliminary data.</text>
</comment>
<dbReference type="Pfam" id="PF05063">
    <property type="entry name" value="MT-A70"/>
    <property type="match status" value="1"/>
</dbReference>
<feature type="compositionally biased region" description="Basic and acidic residues" evidence="5">
    <location>
        <begin position="1"/>
        <end position="12"/>
    </location>
</feature>
<dbReference type="Pfam" id="PF00098">
    <property type="entry name" value="zf-CCHC"/>
    <property type="match status" value="1"/>
</dbReference>
<organism evidence="7 8">
    <name type="scientific">Coccomyxa viridis</name>
    <dbReference type="NCBI Taxonomy" id="1274662"/>
    <lineage>
        <taxon>Eukaryota</taxon>
        <taxon>Viridiplantae</taxon>
        <taxon>Chlorophyta</taxon>
        <taxon>core chlorophytes</taxon>
        <taxon>Trebouxiophyceae</taxon>
        <taxon>Trebouxiophyceae incertae sedis</taxon>
        <taxon>Coccomyxaceae</taxon>
        <taxon>Coccomyxa</taxon>
    </lineage>
</organism>
<comment type="similarity">
    <text evidence="4">Belongs to the MT-A70-like family.</text>
</comment>
<feature type="region of interest" description="Disordered" evidence="5">
    <location>
        <begin position="1"/>
        <end position="23"/>
    </location>
</feature>
<comment type="subcellular location">
    <subcellularLocation>
        <location evidence="1">Nucleus</location>
    </subcellularLocation>
</comment>
<protein>
    <submittedName>
        <fullName evidence="7">G8642 protein</fullName>
    </submittedName>
</protein>
<dbReference type="PROSITE" id="PS50158">
    <property type="entry name" value="ZF_CCHC"/>
    <property type="match status" value="1"/>
</dbReference>
<name>A0ABP1G5C7_9CHLO</name>
<feature type="domain" description="CCHC-type" evidence="6">
    <location>
        <begin position="18"/>
        <end position="32"/>
    </location>
</feature>
<evidence type="ECO:0000256" key="4">
    <source>
        <dbReference type="PROSITE-ProRule" id="PRU00489"/>
    </source>
</evidence>
<keyword evidence="3" id="KW-0479">Metal-binding</keyword>
<dbReference type="InterPro" id="IPR045123">
    <property type="entry name" value="METTL14-like"/>
</dbReference>
<reference evidence="7 8" key="1">
    <citation type="submission" date="2024-06" db="EMBL/GenBank/DDBJ databases">
        <authorList>
            <person name="Kraege A."/>
            <person name="Thomma B."/>
        </authorList>
    </citation>
    <scope>NUCLEOTIDE SEQUENCE [LARGE SCALE GENOMIC DNA]</scope>
</reference>
<feature type="region of interest" description="Disordered" evidence="5">
    <location>
        <begin position="484"/>
        <end position="503"/>
    </location>
</feature>
<keyword evidence="3" id="KW-0863">Zinc-finger</keyword>
<dbReference type="PANTHER" id="PTHR13107:SF0">
    <property type="entry name" value="N6-ADENOSINE-METHYLTRANSFERASE NON-CATALYTIC SUBUNIT"/>
    <property type="match status" value="1"/>
</dbReference>
<dbReference type="PROSITE" id="PS51143">
    <property type="entry name" value="MT_A70"/>
    <property type="match status" value="1"/>
</dbReference>
<sequence length="503" mass="55101">MDDGRMSDEPRRGGPGSCFTCGEPGHYSRDCPLKHGRGRGFPGPGRGGFGGRGPPGPFAPFERNGGMDRGPPMMDMGGPMMMDMGGRMDGFGGGPMGPPMMRDEGPDGMLGRGDHGPPIMHQSLPGPPMQGGGRGRGRRGGYPEPSRMDGNGLAFGFDAGPPEGGPSRGGRRPGRGGRGSRGSLATGPSRGEQNDYCQHFVDTGARPQNFLRDVHLVDRYEEYPKMRELIHRKDSLVAQRATPAYFMQADLRDLKLDVQTFGTKFDIILIDPPWEEYARRAPGIDIATWTWQEIMKLEVEAITDTPSFLFLWCGSAEGLDAGRHCLKKWGFRRCEDICWIKSNAQAAHKVAVRQDAFAVLQHTKEHCLMGIKGTVRRNQDSHVIHSNVDTDIIVAEEFPFGSTRKPDEMYSVIEHFCLGRRRLELFGEDHNIRPGWVTVGSSLVGSNFNPQAYGMHFADANGRPYMSSGGRIPKGAPVLVGSTEEIEELRPKSPPPGGDRNQS</sequence>
<dbReference type="InterPro" id="IPR029063">
    <property type="entry name" value="SAM-dependent_MTases_sf"/>
</dbReference>
<evidence type="ECO:0000256" key="1">
    <source>
        <dbReference type="ARBA" id="ARBA00004123"/>
    </source>
</evidence>
<accession>A0ABP1G5C7</accession>
<dbReference type="InterPro" id="IPR036875">
    <property type="entry name" value="Znf_CCHC_sf"/>
</dbReference>
<dbReference type="SUPFAM" id="SSF57756">
    <property type="entry name" value="Retrovirus zinc finger-like domains"/>
    <property type="match status" value="1"/>
</dbReference>
<dbReference type="SUPFAM" id="SSF53335">
    <property type="entry name" value="S-adenosyl-L-methionine-dependent methyltransferases"/>
    <property type="match status" value="1"/>
</dbReference>
<evidence type="ECO:0000313" key="8">
    <source>
        <dbReference type="Proteomes" id="UP001497392"/>
    </source>
</evidence>
<dbReference type="PANTHER" id="PTHR13107">
    <property type="entry name" value="N6-ADENOSINE-METHYLTRANSFERASE NON-CATALYTIC SUBUNIT"/>
    <property type="match status" value="1"/>
</dbReference>
<proteinExistence type="inferred from homology"/>
<evidence type="ECO:0000256" key="3">
    <source>
        <dbReference type="PROSITE-ProRule" id="PRU00047"/>
    </source>
</evidence>
<dbReference type="SMART" id="SM00343">
    <property type="entry name" value="ZnF_C2HC"/>
    <property type="match status" value="1"/>
</dbReference>
<dbReference type="InterPro" id="IPR007757">
    <property type="entry name" value="MT-A70-like"/>
</dbReference>
<dbReference type="PROSITE" id="PS00092">
    <property type="entry name" value="N6_MTASE"/>
    <property type="match status" value="1"/>
</dbReference>
<dbReference type="Proteomes" id="UP001497392">
    <property type="component" value="Unassembled WGS sequence"/>
</dbReference>
<dbReference type="EMBL" id="CAXHTA020000015">
    <property type="protein sequence ID" value="CAL5225858.1"/>
    <property type="molecule type" value="Genomic_DNA"/>
</dbReference>
<gene>
    <name evidence="7" type="primary">g8642</name>
    <name evidence="7" type="ORF">VP750_LOCUS7764</name>
</gene>
<evidence type="ECO:0000259" key="6">
    <source>
        <dbReference type="PROSITE" id="PS50158"/>
    </source>
</evidence>
<keyword evidence="8" id="KW-1185">Reference proteome</keyword>
<feature type="region of interest" description="Disordered" evidence="5">
    <location>
        <begin position="105"/>
        <end position="195"/>
    </location>
</feature>
<evidence type="ECO:0000256" key="2">
    <source>
        <dbReference type="ARBA" id="ARBA00023242"/>
    </source>
</evidence>
<evidence type="ECO:0000256" key="5">
    <source>
        <dbReference type="SAM" id="MobiDB-lite"/>
    </source>
</evidence>
<evidence type="ECO:0000313" key="7">
    <source>
        <dbReference type="EMBL" id="CAL5225858.1"/>
    </source>
</evidence>
<keyword evidence="3" id="KW-0862">Zinc</keyword>
<dbReference type="InterPro" id="IPR001878">
    <property type="entry name" value="Znf_CCHC"/>
</dbReference>
<dbReference type="PROSITE" id="PS51592">
    <property type="entry name" value="SAM_MTA70L_2"/>
    <property type="match status" value="1"/>
</dbReference>
<keyword evidence="2" id="KW-0539">Nucleus</keyword>